<dbReference type="SUPFAM" id="SSF53955">
    <property type="entry name" value="Lysozyme-like"/>
    <property type="match status" value="1"/>
</dbReference>
<dbReference type="InterPro" id="IPR023346">
    <property type="entry name" value="Lysozyme-like_dom_sf"/>
</dbReference>
<keyword evidence="2" id="KW-1133">Transmembrane helix</keyword>
<dbReference type="PANTHER" id="PTHR37423:SF2">
    <property type="entry name" value="MEMBRANE-BOUND LYTIC MUREIN TRANSGLYCOSYLASE C"/>
    <property type="match status" value="1"/>
</dbReference>
<reference evidence="4 5" key="1">
    <citation type="submission" date="2024-09" db="EMBL/GenBank/DDBJ databases">
        <authorList>
            <person name="Sun Q."/>
            <person name="Mori K."/>
        </authorList>
    </citation>
    <scope>NUCLEOTIDE SEQUENCE [LARGE SCALE GENOMIC DNA]</scope>
    <source>
        <strain evidence="4 5">CECT 7682</strain>
    </source>
</reference>
<keyword evidence="2" id="KW-0472">Membrane</keyword>
<comment type="caution">
    <text evidence="4">The sequence shown here is derived from an EMBL/GenBank/DDBJ whole genome shotgun (WGS) entry which is preliminary data.</text>
</comment>
<dbReference type="PANTHER" id="PTHR37423">
    <property type="entry name" value="SOLUBLE LYTIC MUREIN TRANSGLYCOSYLASE-RELATED"/>
    <property type="match status" value="1"/>
</dbReference>
<protein>
    <submittedName>
        <fullName evidence="4">Transglycosylase SLT domain-containing protein</fullName>
    </submittedName>
</protein>
<name>A0ABV5J219_9BACT</name>
<evidence type="ECO:0000256" key="1">
    <source>
        <dbReference type="ARBA" id="ARBA00007734"/>
    </source>
</evidence>
<dbReference type="Gene3D" id="1.10.530.10">
    <property type="match status" value="1"/>
</dbReference>
<proteinExistence type="inferred from homology"/>
<feature type="transmembrane region" description="Helical" evidence="2">
    <location>
        <begin position="7"/>
        <end position="25"/>
    </location>
</feature>
<keyword evidence="5" id="KW-1185">Reference proteome</keyword>
<feature type="domain" description="Transglycosylase SLT" evidence="3">
    <location>
        <begin position="116"/>
        <end position="203"/>
    </location>
</feature>
<organism evidence="4 5">
    <name type="scientific">Echinicola jeungdonensis</name>
    <dbReference type="NCBI Taxonomy" id="709343"/>
    <lineage>
        <taxon>Bacteria</taxon>
        <taxon>Pseudomonadati</taxon>
        <taxon>Bacteroidota</taxon>
        <taxon>Cytophagia</taxon>
        <taxon>Cytophagales</taxon>
        <taxon>Cyclobacteriaceae</taxon>
        <taxon>Echinicola</taxon>
    </lineage>
</organism>
<dbReference type="Pfam" id="PF01464">
    <property type="entry name" value="SLT"/>
    <property type="match status" value="1"/>
</dbReference>
<evidence type="ECO:0000256" key="2">
    <source>
        <dbReference type="SAM" id="Phobius"/>
    </source>
</evidence>
<comment type="similarity">
    <text evidence="1">Belongs to the transglycosylase Slt family.</text>
</comment>
<evidence type="ECO:0000313" key="4">
    <source>
        <dbReference type="EMBL" id="MFB9210856.1"/>
    </source>
</evidence>
<dbReference type="Proteomes" id="UP001589654">
    <property type="component" value="Unassembled WGS sequence"/>
</dbReference>
<keyword evidence="2" id="KW-0812">Transmembrane</keyword>
<evidence type="ECO:0000259" key="3">
    <source>
        <dbReference type="Pfam" id="PF01464"/>
    </source>
</evidence>
<accession>A0ABV5J219</accession>
<dbReference type="CDD" id="cd16894">
    <property type="entry name" value="MltD-like"/>
    <property type="match status" value="1"/>
</dbReference>
<evidence type="ECO:0000313" key="5">
    <source>
        <dbReference type="Proteomes" id="UP001589654"/>
    </source>
</evidence>
<dbReference type="InterPro" id="IPR008258">
    <property type="entry name" value="Transglycosylase_SLT_dom_1"/>
</dbReference>
<sequence>MRKYHLIFIYGLIAIQFVLLFILIAQKNGYGGLGQKFQNQEGGRISVRPDVSLFPLPENLEFAGEEVPLDQPDILERWEREIYVNVSWESNTLLMMKRAGKYLPRIREILVENHIPKDFQYVALVESGLRNVVSPAGARGFWQFLEGTAKQYGLEVNEEVDERYHWEKATSAACQYFQDSYDRFGNWTSVAASYNMGRRGLTRRMNDQIMPDYYGLLLNEETSRYVFRVLAFKEIFENPGYYGYNIRDKDKYHLPTFRNIRVTNSIDDLAKWAREQNSTYKELKLYNPWLRTGQLTLKKGEEYEIKLPKK</sequence>
<dbReference type="EMBL" id="JBHMEW010000011">
    <property type="protein sequence ID" value="MFB9210856.1"/>
    <property type="molecule type" value="Genomic_DNA"/>
</dbReference>
<gene>
    <name evidence="4" type="ORF">ACFFUR_03495</name>
</gene>
<dbReference type="RefSeq" id="WP_290247402.1">
    <property type="nucleotide sequence ID" value="NZ_JAUFQT010000001.1"/>
</dbReference>